<keyword evidence="4" id="KW-0067">ATP-binding</keyword>
<dbReference type="CDD" id="cd07961">
    <property type="entry name" value="Anticodon_Ia_Ile_ABEc"/>
    <property type="match status" value="1"/>
</dbReference>
<evidence type="ECO:0000256" key="4">
    <source>
        <dbReference type="ARBA" id="ARBA00022840"/>
    </source>
</evidence>
<proteinExistence type="predicted"/>
<dbReference type="NCBIfam" id="TIGR00392">
    <property type="entry name" value="ileS"/>
    <property type="match status" value="1"/>
</dbReference>
<dbReference type="SUPFAM" id="SSF50677">
    <property type="entry name" value="ValRS/IleRS/LeuRS editing domain"/>
    <property type="match status" value="1"/>
</dbReference>
<keyword evidence="3" id="KW-0547">Nucleotide-binding</keyword>
<feature type="domain" description="Methionyl/Valyl/Leucyl/Isoleucyl-tRNA synthetase anticodon-binding" evidence="9">
    <location>
        <begin position="704"/>
        <end position="860"/>
    </location>
</feature>
<keyword evidence="2" id="KW-0436">Ligase</keyword>
<dbReference type="GO" id="GO:0005524">
    <property type="term" value="F:ATP binding"/>
    <property type="evidence" value="ECO:0007669"/>
    <property type="project" value="UniProtKB-KW"/>
</dbReference>
<dbReference type="PRINTS" id="PR00984">
    <property type="entry name" value="TRNASYNTHILE"/>
</dbReference>
<evidence type="ECO:0000259" key="9">
    <source>
        <dbReference type="Pfam" id="PF08264"/>
    </source>
</evidence>
<dbReference type="InterPro" id="IPR002301">
    <property type="entry name" value="Ile-tRNA-ligase"/>
</dbReference>
<dbReference type="GO" id="GO:0002161">
    <property type="term" value="F:aminoacyl-tRNA deacylase activity"/>
    <property type="evidence" value="ECO:0007669"/>
    <property type="project" value="InterPro"/>
</dbReference>
<evidence type="ECO:0000256" key="5">
    <source>
        <dbReference type="ARBA" id="ARBA00022917"/>
    </source>
</evidence>
<dbReference type="PANTHER" id="PTHR42780">
    <property type="entry name" value="SOLEUCYL-TRNA SYNTHETASE"/>
    <property type="match status" value="1"/>
</dbReference>
<dbReference type="Gene3D" id="3.40.50.620">
    <property type="entry name" value="HUPs"/>
    <property type="match status" value="2"/>
</dbReference>
<evidence type="ECO:0000256" key="1">
    <source>
        <dbReference type="ARBA" id="ARBA00013165"/>
    </source>
</evidence>
<gene>
    <name evidence="10" type="ORF">LCMiAC01_01230</name>
</gene>
<dbReference type="EC" id="6.1.1.5" evidence="1"/>
<dbReference type="EMBL" id="MK500389">
    <property type="protein sequence ID" value="QBK88446.1"/>
    <property type="molecule type" value="Genomic_DNA"/>
</dbReference>
<keyword evidence="6 10" id="KW-0030">Aminoacyl-tRNA synthetase</keyword>
<dbReference type="InterPro" id="IPR023586">
    <property type="entry name" value="Ile-tRNA-ligase_type2"/>
</dbReference>
<reference evidence="10" key="1">
    <citation type="journal article" date="2019" name="MBio">
        <title>Virus Genomes from Deep Sea Sediments Expand the Ocean Megavirome and Support Independent Origins of Viral Gigantism.</title>
        <authorList>
            <person name="Backstrom D."/>
            <person name="Yutin N."/>
            <person name="Jorgensen S.L."/>
            <person name="Dharamshi J."/>
            <person name="Homa F."/>
            <person name="Zaremba-Niedwiedzka K."/>
            <person name="Spang A."/>
            <person name="Wolf Y.I."/>
            <person name="Koonin E.V."/>
            <person name="Ettema T.J."/>
        </authorList>
    </citation>
    <scope>NUCLEOTIDE SEQUENCE</scope>
</reference>
<dbReference type="Pfam" id="PF08264">
    <property type="entry name" value="Anticodon_1"/>
    <property type="match status" value="1"/>
</dbReference>
<dbReference type="SUPFAM" id="SSF47323">
    <property type="entry name" value="Anticodon-binding domain of a subclass of class I aminoacyl-tRNA synthetases"/>
    <property type="match status" value="1"/>
</dbReference>
<name>A0A481Z180_9VIRU</name>
<dbReference type="InterPro" id="IPR002300">
    <property type="entry name" value="aa-tRNA-synth_Ia"/>
</dbReference>
<dbReference type="PANTHER" id="PTHR42780:SF1">
    <property type="entry name" value="ISOLEUCINE--TRNA LIGASE, CYTOPLASMIC"/>
    <property type="match status" value="1"/>
</dbReference>
<dbReference type="SUPFAM" id="SSF52374">
    <property type="entry name" value="Nucleotidylyl transferase"/>
    <property type="match status" value="1"/>
</dbReference>
<dbReference type="Gene3D" id="1.10.730.10">
    <property type="entry name" value="Isoleucyl-tRNA Synthetase, Domain 1"/>
    <property type="match status" value="1"/>
</dbReference>
<dbReference type="InterPro" id="IPR013155">
    <property type="entry name" value="M/V/L/I-tRNA-synth_anticd-bd"/>
</dbReference>
<accession>A0A481Z180</accession>
<dbReference type="Pfam" id="PF19302">
    <property type="entry name" value="DUF5915"/>
    <property type="match status" value="1"/>
</dbReference>
<dbReference type="GO" id="GO:0000049">
    <property type="term" value="F:tRNA binding"/>
    <property type="evidence" value="ECO:0007669"/>
    <property type="project" value="InterPro"/>
</dbReference>
<evidence type="ECO:0000256" key="7">
    <source>
        <dbReference type="ARBA" id="ARBA00048359"/>
    </source>
</evidence>
<comment type="catalytic activity">
    <reaction evidence="7">
        <text>tRNA(Ile) + L-isoleucine + ATP = L-isoleucyl-tRNA(Ile) + AMP + diphosphate</text>
        <dbReference type="Rhea" id="RHEA:11060"/>
        <dbReference type="Rhea" id="RHEA-COMP:9666"/>
        <dbReference type="Rhea" id="RHEA-COMP:9695"/>
        <dbReference type="ChEBI" id="CHEBI:30616"/>
        <dbReference type="ChEBI" id="CHEBI:33019"/>
        <dbReference type="ChEBI" id="CHEBI:58045"/>
        <dbReference type="ChEBI" id="CHEBI:78442"/>
        <dbReference type="ChEBI" id="CHEBI:78528"/>
        <dbReference type="ChEBI" id="CHEBI:456215"/>
        <dbReference type="EC" id="6.1.1.5"/>
    </reaction>
</comment>
<evidence type="ECO:0000256" key="6">
    <source>
        <dbReference type="ARBA" id="ARBA00023146"/>
    </source>
</evidence>
<dbReference type="InterPro" id="IPR033709">
    <property type="entry name" value="Anticodon_Ile_ABEc"/>
</dbReference>
<evidence type="ECO:0000313" key="10">
    <source>
        <dbReference type="EMBL" id="QBK88446.1"/>
    </source>
</evidence>
<dbReference type="InterPro" id="IPR009080">
    <property type="entry name" value="tRNAsynth_Ia_anticodon-bd"/>
</dbReference>
<sequence length="1097" mass="127928">MSLIEPKDKFSFTSEESRILKFWKDNNVYSKLMEQNKDGPFYRFMDGPPFPSSKSLHHGHGLIAFLKDTTLRFRRMQGDNVLNKMGYDTHGLPIEMAVNKILGINTKQEIYEMGIDKYIQKCKETIESFTGAWEPIYEKFGRWVDFSNEYKTLDTPYMESVWWVFKELWKKKLIYRGYKVMPFSTKCATSLSNFEAGQNYKDVTDLSVFVTFPLKNDKDNTSIIAWTTTPWTLPSNLALCVHPDITYIKFQDKENGQYYIIAKNTIANIYSKSKKKKKQDISNKYTVVEKMKGNELKGLEYEPLFDYYKKSSGKFIIITDKYVTDSDGTGIVHQAPAHGVEDFDVCIKNNIVTVKEIGDYCPINDDGNYTDAIYDMVGEYVLDCNKKIIKKIRKMGRLIKQQNHTHSYPHCWRTDTPLIYKAVSSFFVEVTALKDKLIENNKKINWIPKQLGSGRFHNWLNNVKDWGISRSRIFGTPIPVWVSDDGEEMMCIGSIDELVKEANLKKRPNDLHLDSIQHITIPSKMGKGDLKLNLDLLDCWFESGCVPYGQIHYPFENKDAFKNREYLSDFIAEGQDQTRGWFYTLLVLSTALFDKPAFKNVICAGMILADDGTKMSKSKNNFTHPMKVLEKYGSDAMRLYLISSPAANASTLKFDETNITKIITSKLIQFYNVYKFFLVQQIKFCNDEYKFDIDLYKKSSNSMDLWIISRVNNLANIIKDIMQEYKIYKTKYELFDFIEDLANWYVKFNRRRFKGQNCSLLDRSYALSTLYYVLLTFIKVCAPFMPFLTESMYQNLKVLLPLALGRKSRSDCGIPKQEQKLSVHMCKYPMFNNKIDSNILRKVKRLQEISSIVRTLRNKTPNSKSVRIALQMVTICYDDQAYINDIQELEEYMKEELNCINLRYTKQEGLVKYNIVPNNRALGKKYRKLSSKIKNEIAKISDDVLKEYIENKINNLIVIIEDKKYVLERDEINIVPEINANLKSTEMGLIDNGVLVIIDYKHTQEVKDLFTKRMFIRAVQEMRKEGGLQPWNKIKIYYDTKDIKLLSVLKKYKKDIETTLLYNIYPIDQKIDEEKLVISKSCVVDNINVTIVINYVI</sequence>
<evidence type="ECO:0000259" key="8">
    <source>
        <dbReference type="Pfam" id="PF00133"/>
    </source>
</evidence>
<evidence type="ECO:0000256" key="3">
    <source>
        <dbReference type="ARBA" id="ARBA00022741"/>
    </source>
</evidence>
<feature type="domain" description="Aminoacyl-tRNA synthetase class Ia" evidence="8">
    <location>
        <begin position="19"/>
        <end position="650"/>
    </location>
</feature>
<dbReference type="InterPro" id="IPR009008">
    <property type="entry name" value="Val/Leu/Ile-tRNA-synth_edit"/>
</dbReference>
<dbReference type="GO" id="GO:0004822">
    <property type="term" value="F:isoleucine-tRNA ligase activity"/>
    <property type="evidence" value="ECO:0007669"/>
    <property type="project" value="UniProtKB-EC"/>
</dbReference>
<dbReference type="Pfam" id="PF00133">
    <property type="entry name" value="tRNA-synt_1"/>
    <property type="match status" value="1"/>
</dbReference>
<protein>
    <recommendedName>
        <fullName evidence="1">isoleucine--tRNA ligase</fullName>
        <ecNumber evidence="1">6.1.1.5</ecNumber>
    </recommendedName>
</protein>
<organism evidence="10">
    <name type="scientific">Mimivirus LCMiAC01</name>
    <dbReference type="NCBI Taxonomy" id="2506608"/>
    <lineage>
        <taxon>Viruses</taxon>
        <taxon>Varidnaviria</taxon>
        <taxon>Bamfordvirae</taxon>
        <taxon>Nucleocytoviricota</taxon>
        <taxon>Megaviricetes</taxon>
        <taxon>Imitervirales</taxon>
        <taxon>Mimiviridae</taxon>
        <taxon>Klosneuvirinae</taxon>
    </lineage>
</organism>
<keyword evidence="5" id="KW-0648">Protein biosynthesis</keyword>
<dbReference type="InterPro" id="IPR014729">
    <property type="entry name" value="Rossmann-like_a/b/a_fold"/>
</dbReference>
<evidence type="ECO:0000256" key="2">
    <source>
        <dbReference type="ARBA" id="ARBA00022598"/>
    </source>
</evidence>